<dbReference type="InterPro" id="IPR051531">
    <property type="entry name" value="N-acetyltransferase"/>
</dbReference>
<reference evidence="2 3" key="1">
    <citation type="submission" date="2020-08" db="EMBL/GenBank/DDBJ databases">
        <title>Genomic Encyclopedia of Type Strains, Phase IV (KMG-IV): sequencing the most valuable type-strain genomes for metagenomic binning, comparative biology and taxonomic classification.</title>
        <authorList>
            <person name="Goeker M."/>
        </authorList>
    </citation>
    <scope>NUCLEOTIDE SEQUENCE [LARGE SCALE GENOMIC DNA]</scope>
    <source>
        <strain evidence="2 3">DSM 102234</strain>
    </source>
</reference>
<evidence type="ECO:0000313" key="2">
    <source>
        <dbReference type="EMBL" id="MBB3992605.1"/>
    </source>
</evidence>
<dbReference type="GO" id="GO:0016747">
    <property type="term" value="F:acyltransferase activity, transferring groups other than amino-acyl groups"/>
    <property type="evidence" value="ECO:0007669"/>
    <property type="project" value="InterPro"/>
</dbReference>
<dbReference type="EMBL" id="JACIEI010000001">
    <property type="protein sequence ID" value="MBB3992605.1"/>
    <property type="molecule type" value="Genomic_DNA"/>
</dbReference>
<sequence length="187" mass="20236">MNTLTVHIPTLETERLILRAPTLQDAESFIAFKTSERSKFTNGPLDRAAAQVSFSAIAGMWVFRGYGLFMAALKTEPEIAIGGFGIFHPAKHEEPEFGWSLYDARYEGKGYVTEAMRAVIPWAWDVIGVDTAQSHIDEGNAASAAVAIALGASLDADATKTANAPGGEFEDEAPFVNIYRHTKGALK</sequence>
<proteinExistence type="predicted"/>
<name>A0A7W6E0P7_9RHOB</name>
<protein>
    <submittedName>
        <fullName evidence="2">RimJ/RimL family protein N-acetyltransferase</fullName>
    </submittedName>
</protein>
<dbReference type="RefSeq" id="WP_184561916.1">
    <property type="nucleotide sequence ID" value="NZ_JACIEI010000001.1"/>
</dbReference>
<dbReference type="SUPFAM" id="SSF55729">
    <property type="entry name" value="Acyl-CoA N-acyltransferases (Nat)"/>
    <property type="match status" value="1"/>
</dbReference>
<dbReference type="Proteomes" id="UP000530268">
    <property type="component" value="Unassembled WGS sequence"/>
</dbReference>
<organism evidence="2 3">
    <name type="scientific">Sulfitobacter undariae</name>
    <dbReference type="NCBI Taxonomy" id="1563671"/>
    <lineage>
        <taxon>Bacteria</taxon>
        <taxon>Pseudomonadati</taxon>
        <taxon>Pseudomonadota</taxon>
        <taxon>Alphaproteobacteria</taxon>
        <taxon>Rhodobacterales</taxon>
        <taxon>Roseobacteraceae</taxon>
        <taxon>Sulfitobacter</taxon>
    </lineage>
</organism>
<dbReference type="InterPro" id="IPR016181">
    <property type="entry name" value="Acyl_CoA_acyltransferase"/>
</dbReference>
<evidence type="ECO:0000313" key="3">
    <source>
        <dbReference type="Proteomes" id="UP000530268"/>
    </source>
</evidence>
<dbReference type="Pfam" id="PF13302">
    <property type="entry name" value="Acetyltransf_3"/>
    <property type="match status" value="1"/>
</dbReference>
<keyword evidence="2" id="KW-0808">Transferase</keyword>
<dbReference type="InterPro" id="IPR000182">
    <property type="entry name" value="GNAT_dom"/>
</dbReference>
<dbReference type="Gene3D" id="3.40.630.30">
    <property type="match status" value="1"/>
</dbReference>
<gene>
    <name evidence="2" type="ORF">GGR95_000224</name>
</gene>
<accession>A0A7W6E0P7</accession>
<dbReference type="AlphaFoldDB" id="A0A7W6E0P7"/>
<feature type="domain" description="N-acetyltransferase" evidence="1">
    <location>
        <begin position="15"/>
        <end position="152"/>
    </location>
</feature>
<keyword evidence="3" id="KW-1185">Reference proteome</keyword>
<comment type="caution">
    <text evidence="2">The sequence shown here is derived from an EMBL/GenBank/DDBJ whole genome shotgun (WGS) entry which is preliminary data.</text>
</comment>
<dbReference type="PANTHER" id="PTHR43792">
    <property type="entry name" value="GNAT FAMILY, PUTATIVE (AFU_ORTHOLOGUE AFUA_3G00765)-RELATED-RELATED"/>
    <property type="match status" value="1"/>
</dbReference>
<evidence type="ECO:0000259" key="1">
    <source>
        <dbReference type="Pfam" id="PF13302"/>
    </source>
</evidence>
<dbReference type="PANTHER" id="PTHR43792:SF1">
    <property type="entry name" value="N-ACETYLTRANSFERASE DOMAIN-CONTAINING PROTEIN"/>
    <property type="match status" value="1"/>
</dbReference>